<dbReference type="PANTHER" id="PTHR43047:SF63">
    <property type="entry name" value="HISTIDINE KINASE"/>
    <property type="match status" value="1"/>
</dbReference>
<evidence type="ECO:0000313" key="12">
    <source>
        <dbReference type="Proteomes" id="UP000060487"/>
    </source>
</evidence>
<keyword evidence="8" id="KW-0812">Transmembrane</keyword>
<dbReference type="SUPFAM" id="SSF158472">
    <property type="entry name" value="HAMP domain-like"/>
    <property type="match status" value="1"/>
</dbReference>
<dbReference type="InterPro" id="IPR003594">
    <property type="entry name" value="HATPase_dom"/>
</dbReference>
<proteinExistence type="predicted"/>
<dbReference type="InterPro" id="IPR004358">
    <property type="entry name" value="Sig_transdc_His_kin-like_C"/>
</dbReference>
<sequence length="533" mass="59662">MYFFNSLAKKYFWVGLIVTVLAAGFTATSFWFTSVIENDVLRINLAGVEKARLLKIEMLAVTAASKLNRSFTEDIYLTEIQKFEETIVGFRDGNKAMNTKPSANSEISGRVSRLVDEWTTRVKPMLLEVGKNIQTGNPISTDNLHSTICSYCDNIDDLTRHIIISSDKQFLLHDKVRFALLAAVVICFVMGIYFTESNLVTPLKRLLKAAAEMEQGKLYTRVKATSSDEIGELGQKFNSMAHTLQLYIDENSKRMNQLDQMNKKAEEMVNERTQELQLANKELIAAKEMADAANRAKSQFLANMSHELRTPLNAIIGFSEMLNMGLVGELQKDQQEYINDIFDSGHMLLSLINDILDLSKIEADKQDLKFTNTGVRTAIERALSLFKEKAAKRNLTLTEQINDDVHTVYADERRLGQVILNLLSNAVKFTPDGGLITVGAVKIAQNGHELVEIYVKDTGPGVKAEDLPKLFTEFQQFETTEEVHHMGTGLGLALSKKLIEAQGGTIRVESQWTKGAEFRFTIPTINIVDGGKV</sequence>
<protein>
    <recommendedName>
        <fullName evidence="3">histidine kinase</fullName>
        <ecNumber evidence="3">2.7.13.3</ecNumber>
    </recommendedName>
</protein>
<name>A0ABR5SEA5_9BACT</name>
<keyword evidence="12" id="KW-1185">Reference proteome</keyword>
<dbReference type="CDD" id="cd06225">
    <property type="entry name" value="HAMP"/>
    <property type="match status" value="1"/>
</dbReference>
<dbReference type="SUPFAM" id="SSF47384">
    <property type="entry name" value="Homodimeric domain of signal transducing histidine kinase"/>
    <property type="match status" value="1"/>
</dbReference>
<dbReference type="PANTHER" id="PTHR43047">
    <property type="entry name" value="TWO-COMPONENT HISTIDINE PROTEIN KINASE"/>
    <property type="match status" value="1"/>
</dbReference>
<comment type="subcellular location">
    <subcellularLocation>
        <location evidence="2">Membrane</location>
    </subcellularLocation>
</comment>
<feature type="domain" description="Histidine kinase" evidence="9">
    <location>
        <begin position="303"/>
        <end position="526"/>
    </location>
</feature>
<dbReference type="EMBL" id="LNQR01000091">
    <property type="protein sequence ID" value="KWT82070.1"/>
    <property type="molecule type" value="Genomic_DNA"/>
</dbReference>
<accession>A0ABR5SEA5</accession>
<comment type="caution">
    <text evidence="11">The sequence shown here is derived from an EMBL/GenBank/DDBJ whole genome shotgun (WGS) entry which is preliminary data.</text>
</comment>
<evidence type="ECO:0000259" key="10">
    <source>
        <dbReference type="PROSITE" id="PS50885"/>
    </source>
</evidence>
<keyword evidence="4" id="KW-0597">Phosphoprotein</keyword>
<evidence type="ECO:0000256" key="7">
    <source>
        <dbReference type="SAM" id="Coils"/>
    </source>
</evidence>
<evidence type="ECO:0000256" key="5">
    <source>
        <dbReference type="ARBA" id="ARBA00022679"/>
    </source>
</evidence>
<dbReference type="InterPro" id="IPR036890">
    <property type="entry name" value="HATPase_C_sf"/>
</dbReference>
<keyword evidence="8" id="KW-1133">Transmembrane helix</keyword>
<feature type="transmembrane region" description="Helical" evidence="8">
    <location>
        <begin position="12"/>
        <end position="32"/>
    </location>
</feature>
<dbReference type="InterPro" id="IPR003660">
    <property type="entry name" value="HAMP_dom"/>
</dbReference>
<evidence type="ECO:0000256" key="3">
    <source>
        <dbReference type="ARBA" id="ARBA00012438"/>
    </source>
</evidence>
<keyword evidence="6 11" id="KW-0418">Kinase</keyword>
<dbReference type="Proteomes" id="UP000060487">
    <property type="component" value="Unassembled WGS sequence"/>
</dbReference>
<gene>
    <name evidence="11" type="ORF">ASN18_2556</name>
</gene>
<keyword evidence="5 11" id="KW-0808">Transferase</keyword>
<feature type="domain" description="HAMP" evidence="10">
    <location>
        <begin position="197"/>
        <end position="249"/>
    </location>
</feature>
<keyword evidence="8" id="KW-0472">Membrane</keyword>
<dbReference type="InterPro" id="IPR005467">
    <property type="entry name" value="His_kinase_dom"/>
</dbReference>
<dbReference type="Pfam" id="PF00512">
    <property type="entry name" value="HisKA"/>
    <property type="match status" value="1"/>
</dbReference>
<feature type="coiled-coil region" evidence="7">
    <location>
        <begin position="248"/>
        <end position="296"/>
    </location>
</feature>
<feature type="transmembrane region" description="Helical" evidence="8">
    <location>
        <begin position="178"/>
        <end position="195"/>
    </location>
</feature>
<dbReference type="SMART" id="SM00387">
    <property type="entry name" value="HATPase_c"/>
    <property type="match status" value="1"/>
</dbReference>
<evidence type="ECO:0000259" key="9">
    <source>
        <dbReference type="PROSITE" id="PS50109"/>
    </source>
</evidence>
<dbReference type="SUPFAM" id="SSF55874">
    <property type="entry name" value="ATPase domain of HSP90 chaperone/DNA topoisomerase II/histidine kinase"/>
    <property type="match status" value="1"/>
</dbReference>
<evidence type="ECO:0000313" key="11">
    <source>
        <dbReference type="EMBL" id="KWT82070.1"/>
    </source>
</evidence>
<dbReference type="Gene3D" id="6.10.340.10">
    <property type="match status" value="1"/>
</dbReference>
<evidence type="ECO:0000256" key="1">
    <source>
        <dbReference type="ARBA" id="ARBA00000085"/>
    </source>
</evidence>
<dbReference type="RefSeq" id="WP_085053183.1">
    <property type="nucleotide sequence ID" value="NZ_LNQR01000091.1"/>
</dbReference>
<dbReference type="EC" id="2.7.13.3" evidence="3"/>
<evidence type="ECO:0000256" key="8">
    <source>
        <dbReference type="SAM" id="Phobius"/>
    </source>
</evidence>
<dbReference type="SMART" id="SM00304">
    <property type="entry name" value="HAMP"/>
    <property type="match status" value="1"/>
</dbReference>
<reference evidence="11 12" key="1">
    <citation type="submission" date="2015-11" db="EMBL/GenBank/DDBJ databases">
        <authorList>
            <person name="Lin W."/>
        </authorList>
    </citation>
    <scope>NUCLEOTIDE SEQUENCE [LARGE SCALE GENOMIC DNA]</scope>
    <source>
        <strain evidence="11 12">HCH-1</strain>
    </source>
</reference>
<dbReference type="PROSITE" id="PS50885">
    <property type="entry name" value="HAMP"/>
    <property type="match status" value="1"/>
</dbReference>
<evidence type="ECO:0000256" key="6">
    <source>
        <dbReference type="ARBA" id="ARBA00022777"/>
    </source>
</evidence>
<dbReference type="InterPro" id="IPR036097">
    <property type="entry name" value="HisK_dim/P_sf"/>
</dbReference>
<dbReference type="Pfam" id="PF00672">
    <property type="entry name" value="HAMP"/>
    <property type="match status" value="1"/>
</dbReference>
<dbReference type="SMART" id="SM00388">
    <property type="entry name" value="HisKA"/>
    <property type="match status" value="1"/>
</dbReference>
<dbReference type="Gene3D" id="3.30.565.10">
    <property type="entry name" value="Histidine kinase-like ATPase, C-terminal domain"/>
    <property type="match status" value="1"/>
</dbReference>
<dbReference type="Pfam" id="PF02518">
    <property type="entry name" value="HATPase_c"/>
    <property type="match status" value="1"/>
</dbReference>
<dbReference type="Gene3D" id="1.10.287.130">
    <property type="match status" value="1"/>
</dbReference>
<organism evidence="11 12">
    <name type="scientific">Candidatus Magnetominusculus xianensis</name>
    <dbReference type="NCBI Taxonomy" id="1748249"/>
    <lineage>
        <taxon>Bacteria</taxon>
        <taxon>Pseudomonadati</taxon>
        <taxon>Nitrospirota</taxon>
        <taxon>Nitrospiria</taxon>
        <taxon>Nitrospirales</taxon>
        <taxon>Nitrospiraceae</taxon>
        <taxon>Candidatus Magnetominusculus</taxon>
    </lineage>
</organism>
<keyword evidence="7" id="KW-0175">Coiled coil</keyword>
<dbReference type="CDD" id="cd00082">
    <property type="entry name" value="HisKA"/>
    <property type="match status" value="1"/>
</dbReference>
<dbReference type="PROSITE" id="PS50109">
    <property type="entry name" value="HIS_KIN"/>
    <property type="match status" value="1"/>
</dbReference>
<dbReference type="PRINTS" id="PR00344">
    <property type="entry name" value="BCTRLSENSOR"/>
</dbReference>
<comment type="catalytic activity">
    <reaction evidence="1">
        <text>ATP + protein L-histidine = ADP + protein N-phospho-L-histidine.</text>
        <dbReference type="EC" id="2.7.13.3"/>
    </reaction>
</comment>
<dbReference type="InterPro" id="IPR003661">
    <property type="entry name" value="HisK_dim/P_dom"/>
</dbReference>
<evidence type="ECO:0000256" key="4">
    <source>
        <dbReference type="ARBA" id="ARBA00022553"/>
    </source>
</evidence>
<dbReference type="GO" id="GO:0004673">
    <property type="term" value="F:protein histidine kinase activity"/>
    <property type="evidence" value="ECO:0007669"/>
    <property type="project" value="UniProtKB-EC"/>
</dbReference>
<evidence type="ECO:0000256" key="2">
    <source>
        <dbReference type="ARBA" id="ARBA00004370"/>
    </source>
</evidence>